<evidence type="ECO:0000313" key="3">
    <source>
        <dbReference type="Proteomes" id="UP000199448"/>
    </source>
</evidence>
<proteinExistence type="predicted"/>
<name>A0A1H5NY11_9FLAO</name>
<feature type="signal peptide" evidence="1">
    <location>
        <begin position="1"/>
        <end position="21"/>
    </location>
</feature>
<dbReference type="AlphaFoldDB" id="A0A1H5NY11"/>
<dbReference type="Proteomes" id="UP000199448">
    <property type="component" value="Unassembled WGS sequence"/>
</dbReference>
<dbReference type="OrthoDB" id="1449281at2"/>
<gene>
    <name evidence="2" type="ORF">SAMN04488034_10655</name>
</gene>
<keyword evidence="3" id="KW-1185">Reference proteome</keyword>
<accession>A0A1H5NY11</accession>
<dbReference type="EMBL" id="FNUG01000006">
    <property type="protein sequence ID" value="SEF05608.1"/>
    <property type="molecule type" value="Genomic_DNA"/>
</dbReference>
<dbReference type="RefSeq" id="WP_093113732.1">
    <property type="nucleotide sequence ID" value="NZ_FNGG01000006.1"/>
</dbReference>
<evidence type="ECO:0008006" key="4">
    <source>
        <dbReference type="Google" id="ProtNLM"/>
    </source>
</evidence>
<evidence type="ECO:0000313" key="2">
    <source>
        <dbReference type="EMBL" id="SEF05608.1"/>
    </source>
</evidence>
<evidence type="ECO:0000256" key="1">
    <source>
        <dbReference type="SAM" id="SignalP"/>
    </source>
</evidence>
<keyword evidence="1" id="KW-0732">Signal</keyword>
<protein>
    <recommendedName>
        <fullName evidence="4">TonB protein C-terminal</fullName>
    </recommendedName>
</protein>
<sequence>MKNLKTLFVIFAIVLSTTAFAKAEKFTDPASVTEEIEKLVKSETYVSEGALEVTIFFSISEEDRIQSLSVASSNEEINQVLLKELNGKELTGEQWLKGKVYELTVTVR</sequence>
<reference evidence="2 3" key="1">
    <citation type="submission" date="2016-10" db="EMBL/GenBank/DDBJ databases">
        <authorList>
            <person name="de Groot N.N."/>
        </authorList>
    </citation>
    <scope>NUCLEOTIDE SEQUENCE [LARGE SCALE GENOMIC DNA]</scope>
    <source>
        <strain evidence="2 3">DSM 23553</strain>
    </source>
</reference>
<feature type="chain" id="PRO_5011731443" description="TonB protein C-terminal" evidence="1">
    <location>
        <begin position="22"/>
        <end position="108"/>
    </location>
</feature>
<organism evidence="2 3">
    <name type="scientific">Salinimicrobium catena</name>
    <dbReference type="NCBI Taxonomy" id="390640"/>
    <lineage>
        <taxon>Bacteria</taxon>
        <taxon>Pseudomonadati</taxon>
        <taxon>Bacteroidota</taxon>
        <taxon>Flavobacteriia</taxon>
        <taxon>Flavobacteriales</taxon>
        <taxon>Flavobacteriaceae</taxon>
        <taxon>Salinimicrobium</taxon>
    </lineage>
</organism>